<dbReference type="InterPro" id="IPR011009">
    <property type="entry name" value="Kinase-like_dom_sf"/>
</dbReference>
<sequence length="487" mass="55489">MWQLVLRNGARLLLGSTAAGAGGVAVAAHSDEGFSRSLYFWRNAFPIYLHYRAAQLYMEQRQLSDEEQAAEYEKLHDKYAPEVFAIVLELKGFYVKLAQTGSTRPDVLPQQYLDRAAKLQDDAPAKPVEEICAIIEQSYGKPMDQVFRSIDPKPLGAASIGQAHRAVLLDGQEVAVKVQHPDAETFFRWDIKTIQDFCRYFQPAHLPYLVEVEKQFMTEFNYVEEAKNLDTVRNNIAKSPYADKVAIPEPKMELCTKEVLVMEFLKGRKLLEGIQDHFEAIAADKGVTVEFLKQDQERKDKEREAQGLDIETGPTSLQLRLYGLTLGARRLARRIGRTSYDYTLGFIAPRKWAPREDEQHHLLNLPDILKLIMDVHGYEIFVDGSFNGDPHPGNILLLEDGRLGLIDYGQVKHISREHRVHLAKLIVALAGGSRDDIIQVLTKDMRIRTTNMDPYFLEKQARLMIDNDDRTVTEGMNAQLFLEHLHT</sequence>
<dbReference type="PANTHER" id="PTHR43173">
    <property type="entry name" value="ABC1 FAMILY PROTEIN"/>
    <property type="match status" value="1"/>
</dbReference>
<feature type="domain" description="ABC1 atypical kinase-like" evidence="2">
    <location>
        <begin position="359"/>
        <end position="440"/>
    </location>
</feature>
<evidence type="ECO:0000313" key="3">
    <source>
        <dbReference type="EMBL" id="GMF32562.1"/>
    </source>
</evidence>
<dbReference type="Pfam" id="PF03109">
    <property type="entry name" value="ABC1"/>
    <property type="match status" value="2"/>
</dbReference>
<feature type="signal peptide" evidence="1">
    <location>
        <begin position="1"/>
        <end position="21"/>
    </location>
</feature>
<protein>
    <submittedName>
        <fullName evidence="3">Unnamed protein product</fullName>
    </submittedName>
</protein>
<dbReference type="OrthoDB" id="427480at2759"/>
<dbReference type="Proteomes" id="UP001165083">
    <property type="component" value="Unassembled WGS sequence"/>
</dbReference>
<evidence type="ECO:0000313" key="4">
    <source>
        <dbReference type="Proteomes" id="UP001165083"/>
    </source>
</evidence>
<feature type="domain" description="ABC1 atypical kinase-like" evidence="2">
    <location>
        <begin position="118"/>
        <end position="271"/>
    </location>
</feature>
<dbReference type="PANTHER" id="PTHR43173:SF34">
    <property type="entry name" value="ABC1 ATYPICAL KINASE-LIKE DOMAIN-CONTAINING PROTEIN"/>
    <property type="match status" value="1"/>
</dbReference>
<dbReference type="CDD" id="cd05121">
    <property type="entry name" value="ABC1_ADCK3-like"/>
    <property type="match status" value="1"/>
</dbReference>
<feature type="chain" id="PRO_5040998753" evidence="1">
    <location>
        <begin position="22"/>
        <end position="487"/>
    </location>
</feature>
<dbReference type="EMBL" id="BSXW01000997">
    <property type="protein sequence ID" value="GMF32562.1"/>
    <property type="molecule type" value="Genomic_DNA"/>
</dbReference>
<accession>A0A9W6X6L0</accession>
<comment type="caution">
    <text evidence="3">The sequence shown here is derived from an EMBL/GenBank/DDBJ whole genome shotgun (WGS) entry which is preliminary data.</text>
</comment>
<dbReference type="InterPro" id="IPR051130">
    <property type="entry name" value="Mito_struct-func_regulator"/>
</dbReference>
<organism evidence="3 4">
    <name type="scientific">Phytophthora lilii</name>
    <dbReference type="NCBI Taxonomy" id="2077276"/>
    <lineage>
        <taxon>Eukaryota</taxon>
        <taxon>Sar</taxon>
        <taxon>Stramenopiles</taxon>
        <taxon>Oomycota</taxon>
        <taxon>Peronosporomycetes</taxon>
        <taxon>Peronosporales</taxon>
        <taxon>Peronosporaceae</taxon>
        <taxon>Phytophthora</taxon>
    </lineage>
</organism>
<proteinExistence type="predicted"/>
<dbReference type="SUPFAM" id="SSF56112">
    <property type="entry name" value="Protein kinase-like (PK-like)"/>
    <property type="match status" value="2"/>
</dbReference>
<name>A0A9W6X6L0_9STRA</name>
<evidence type="ECO:0000256" key="1">
    <source>
        <dbReference type="SAM" id="SignalP"/>
    </source>
</evidence>
<dbReference type="AlphaFoldDB" id="A0A9W6X6L0"/>
<dbReference type="InterPro" id="IPR004147">
    <property type="entry name" value="ABC1_dom"/>
</dbReference>
<evidence type="ECO:0000259" key="2">
    <source>
        <dbReference type="Pfam" id="PF03109"/>
    </source>
</evidence>
<keyword evidence="4" id="KW-1185">Reference proteome</keyword>
<keyword evidence="1" id="KW-0732">Signal</keyword>
<gene>
    <name evidence="3" type="ORF">Plil01_001391900</name>
</gene>
<reference evidence="3" key="1">
    <citation type="submission" date="2023-04" db="EMBL/GenBank/DDBJ databases">
        <title>Phytophthora lilii NBRC 32176.</title>
        <authorList>
            <person name="Ichikawa N."/>
            <person name="Sato H."/>
            <person name="Tonouchi N."/>
        </authorList>
    </citation>
    <scope>NUCLEOTIDE SEQUENCE</scope>
    <source>
        <strain evidence="3">NBRC 32176</strain>
    </source>
</reference>